<dbReference type="PROSITE" id="PS00518">
    <property type="entry name" value="ZF_RING_1"/>
    <property type="match status" value="1"/>
</dbReference>
<feature type="region of interest" description="Disordered" evidence="15">
    <location>
        <begin position="293"/>
        <end position="312"/>
    </location>
</feature>
<dbReference type="Pfam" id="PF00018">
    <property type="entry name" value="SH3_1"/>
    <property type="match status" value="2"/>
</dbReference>
<evidence type="ECO:0000256" key="8">
    <source>
        <dbReference type="ARBA" id="ARBA00022737"/>
    </source>
</evidence>
<dbReference type="GeneID" id="20248318"/>
<dbReference type="FunFam" id="3.30.40.10:FF:000077">
    <property type="entry name" value="E3 ubiquitin-protein ligase SH3RF1 isoform X1"/>
    <property type="match status" value="1"/>
</dbReference>
<proteinExistence type="inferred from homology"/>
<evidence type="ECO:0000256" key="6">
    <source>
        <dbReference type="ARBA" id="ARBA00022679"/>
    </source>
</evidence>
<dbReference type="PANTHER" id="PTHR14167:SF51">
    <property type="entry name" value="RING-TYPE E3 UBIQUITIN TRANSFERASE"/>
    <property type="match status" value="1"/>
</dbReference>
<keyword evidence="12" id="KW-0832">Ubl conjugation</keyword>
<dbReference type="CDD" id="cd11787">
    <property type="entry name" value="SH3_SH3RF_2"/>
    <property type="match status" value="1"/>
</dbReference>
<evidence type="ECO:0000256" key="15">
    <source>
        <dbReference type="SAM" id="MobiDB-lite"/>
    </source>
</evidence>
<dbReference type="OMA" id="ISSSWHG"/>
<feature type="compositionally biased region" description="Low complexity" evidence="15">
    <location>
        <begin position="293"/>
        <end position="302"/>
    </location>
</feature>
<dbReference type="GO" id="GO:0016567">
    <property type="term" value="P:protein ubiquitination"/>
    <property type="evidence" value="ECO:0007669"/>
    <property type="project" value="UniProtKB-UniPathway"/>
</dbReference>
<feature type="domain" description="SH3" evidence="16">
    <location>
        <begin position="118"/>
        <end position="177"/>
    </location>
</feature>
<feature type="region of interest" description="Disordered" evidence="15">
    <location>
        <begin position="83"/>
        <end position="117"/>
    </location>
</feature>
<organism evidence="18 19">
    <name type="scientific">Lottia gigantea</name>
    <name type="common">Giant owl limpet</name>
    <dbReference type="NCBI Taxonomy" id="225164"/>
    <lineage>
        <taxon>Eukaryota</taxon>
        <taxon>Metazoa</taxon>
        <taxon>Spiralia</taxon>
        <taxon>Lophotrochozoa</taxon>
        <taxon>Mollusca</taxon>
        <taxon>Gastropoda</taxon>
        <taxon>Patellogastropoda</taxon>
        <taxon>Lottioidea</taxon>
        <taxon>Lottiidae</taxon>
        <taxon>Lottia</taxon>
    </lineage>
</organism>
<dbReference type="CDD" id="cd11785">
    <property type="entry name" value="SH3_SH3RF_C"/>
    <property type="match status" value="1"/>
</dbReference>
<evidence type="ECO:0000259" key="16">
    <source>
        <dbReference type="PROSITE" id="PS50002"/>
    </source>
</evidence>
<feature type="region of interest" description="Disordered" evidence="15">
    <location>
        <begin position="340"/>
        <end position="369"/>
    </location>
</feature>
<dbReference type="AlphaFoldDB" id="V4B3K1"/>
<evidence type="ECO:0000256" key="14">
    <source>
        <dbReference type="PROSITE-ProRule" id="PRU00192"/>
    </source>
</evidence>
<name>V4B3K1_LOTGI</name>
<evidence type="ECO:0000256" key="1">
    <source>
        <dbReference type="ARBA" id="ARBA00000900"/>
    </source>
</evidence>
<dbReference type="RefSeq" id="XP_009047099.1">
    <property type="nucleotide sequence ID" value="XM_009048851.1"/>
</dbReference>
<feature type="compositionally biased region" description="Low complexity" evidence="15">
    <location>
        <begin position="451"/>
        <end position="489"/>
    </location>
</feature>
<dbReference type="HOGENOM" id="CLU_015769_1_0_1"/>
<dbReference type="InterPro" id="IPR050384">
    <property type="entry name" value="Endophilin_SH3RF"/>
</dbReference>
<dbReference type="CDD" id="cd11786">
    <property type="entry name" value="SH3_SH3RF_1"/>
    <property type="match status" value="1"/>
</dbReference>
<dbReference type="SUPFAM" id="SSF57850">
    <property type="entry name" value="RING/U-box"/>
    <property type="match status" value="1"/>
</dbReference>
<dbReference type="InterPro" id="IPR001841">
    <property type="entry name" value="Znf_RING"/>
</dbReference>
<keyword evidence="10" id="KW-0833">Ubl conjugation pathway</keyword>
<keyword evidence="19" id="KW-1185">Reference proteome</keyword>
<keyword evidence="7" id="KW-0479">Metal-binding</keyword>
<comment type="pathway">
    <text evidence="2">Protein modification; protein ubiquitination.</text>
</comment>
<evidence type="ECO:0000256" key="11">
    <source>
        <dbReference type="ARBA" id="ARBA00022833"/>
    </source>
</evidence>
<dbReference type="PRINTS" id="PR00499">
    <property type="entry name" value="P67PHOX"/>
</dbReference>
<evidence type="ECO:0000256" key="9">
    <source>
        <dbReference type="ARBA" id="ARBA00022771"/>
    </source>
</evidence>
<evidence type="ECO:0000256" key="5">
    <source>
        <dbReference type="ARBA" id="ARBA00022443"/>
    </source>
</evidence>
<dbReference type="EMBL" id="KB200329">
    <property type="protein sequence ID" value="ESP01941.1"/>
    <property type="molecule type" value="Genomic_DNA"/>
</dbReference>
<accession>V4B3K1</accession>
<feature type="domain" description="SH3" evidence="16">
    <location>
        <begin position="666"/>
        <end position="726"/>
    </location>
</feature>
<dbReference type="InterPro" id="IPR001452">
    <property type="entry name" value="SH3_domain"/>
</dbReference>
<feature type="region of interest" description="Disordered" evidence="15">
    <location>
        <begin position="554"/>
        <end position="669"/>
    </location>
</feature>
<evidence type="ECO:0000313" key="19">
    <source>
        <dbReference type="Proteomes" id="UP000030746"/>
    </source>
</evidence>
<dbReference type="CDD" id="cd16750">
    <property type="entry name" value="RING-HC_SH3RF3"/>
    <property type="match status" value="1"/>
</dbReference>
<dbReference type="Gene3D" id="2.30.30.40">
    <property type="entry name" value="SH3 Domains"/>
    <property type="match status" value="4"/>
</dbReference>
<dbReference type="PROSITE" id="PS50089">
    <property type="entry name" value="ZF_RING_2"/>
    <property type="match status" value="1"/>
</dbReference>
<feature type="domain" description="SH3" evidence="16">
    <location>
        <begin position="370"/>
        <end position="431"/>
    </location>
</feature>
<evidence type="ECO:0000313" key="18">
    <source>
        <dbReference type="EMBL" id="ESP01941.1"/>
    </source>
</evidence>
<dbReference type="EC" id="2.3.2.27" evidence="4"/>
<evidence type="ECO:0000256" key="2">
    <source>
        <dbReference type="ARBA" id="ARBA00004906"/>
    </source>
</evidence>
<reference evidence="18 19" key="1">
    <citation type="journal article" date="2013" name="Nature">
        <title>Insights into bilaterian evolution from three spiralian genomes.</title>
        <authorList>
            <person name="Simakov O."/>
            <person name="Marletaz F."/>
            <person name="Cho S.J."/>
            <person name="Edsinger-Gonzales E."/>
            <person name="Havlak P."/>
            <person name="Hellsten U."/>
            <person name="Kuo D.H."/>
            <person name="Larsson T."/>
            <person name="Lv J."/>
            <person name="Arendt D."/>
            <person name="Savage R."/>
            <person name="Osoegawa K."/>
            <person name="de Jong P."/>
            <person name="Grimwood J."/>
            <person name="Chapman J.A."/>
            <person name="Shapiro H."/>
            <person name="Aerts A."/>
            <person name="Otillar R.P."/>
            <person name="Terry A.Y."/>
            <person name="Boore J.L."/>
            <person name="Grigoriev I.V."/>
            <person name="Lindberg D.R."/>
            <person name="Seaver E.C."/>
            <person name="Weisblat D.A."/>
            <person name="Putnam N.H."/>
            <person name="Rokhsar D.S."/>
        </authorList>
    </citation>
    <scope>NUCLEOTIDE SEQUENCE [LARGE SCALE GENOMIC DNA]</scope>
</reference>
<dbReference type="PRINTS" id="PR00452">
    <property type="entry name" value="SH3DOMAIN"/>
</dbReference>
<dbReference type="GO" id="GO:0008270">
    <property type="term" value="F:zinc ion binding"/>
    <property type="evidence" value="ECO:0007669"/>
    <property type="project" value="UniProtKB-KW"/>
</dbReference>
<dbReference type="KEGG" id="lgi:LOTGIDRAFT_230513"/>
<dbReference type="Pfam" id="PF13923">
    <property type="entry name" value="zf-C3HC4_2"/>
    <property type="match status" value="1"/>
</dbReference>
<evidence type="ECO:0000259" key="17">
    <source>
        <dbReference type="PROSITE" id="PS50089"/>
    </source>
</evidence>
<dbReference type="SUPFAM" id="SSF50044">
    <property type="entry name" value="SH3-domain"/>
    <property type="match status" value="4"/>
</dbReference>
<keyword evidence="8" id="KW-0677">Repeat</keyword>
<keyword evidence="11" id="KW-0862">Zinc</keyword>
<feature type="compositionally biased region" description="Low complexity" evidence="15">
    <location>
        <begin position="651"/>
        <end position="660"/>
    </location>
</feature>
<dbReference type="InterPro" id="IPR035816">
    <property type="entry name" value="SH3RF1/SH3RF3_SH3_4"/>
</dbReference>
<dbReference type="GO" id="GO:0061630">
    <property type="term" value="F:ubiquitin protein ligase activity"/>
    <property type="evidence" value="ECO:0007669"/>
    <property type="project" value="UniProtKB-EC"/>
</dbReference>
<dbReference type="STRING" id="225164.V4B3K1"/>
<dbReference type="UniPathway" id="UPA00143"/>
<evidence type="ECO:0000256" key="3">
    <source>
        <dbReference type="ARBA" id="ARBA00008649"/>
    </source>
</evidence>
<dbReference type="Pfam" id="PF14604">
    <property type="entry name" value="SH3_9"/>
    <property type="match status" value="2"/>
</dbReference>
<evidence type="ECO:0000256" key="7">
    <source>
        <dbReference type="ARBA" id="ARBA00022723"/>
    </source>
</evidence>
<gene>
    <name evidence="18" type="ORF">LOTGIDRAFT_230513</name>
</gene>
<sequence length="726" mass="79084">MDEKALNELLECSVCLDRLDHTSKVLPCQHTFCRRCLDEIILTKRELRCPECRAVVTIKVEDLPNNILLIRLLEGIKTSGVVNKSESGTDTARYRDHVSSSSSASSTSQSQRQAVKQTKQPCAKAIYDYEAKENGDLALKKGDVVLLKRQLDENWYQGELNGKHGFFPANFVKVLVPLPQIPQCRALYDFDLKDEKEKDCLVFKKEDVLTIIRRVDENWLEGRKGDKIGIFPLTFVELNNAAKSLVNSKISSSILQIGRQLPTASTTANQSSTLSSTLSSSLPQQKRHSFTLLSSNHSSSPSPTNPQRHSCELVSTGGYNIVSTSTTTDTSSIIASNVVALPPQRSDSPENASPRSVSSPSQNTSSTSNLTTPVYISLYNYKSLKEDELELNKGEYYAVNEKCQDGWFKGQCVKTGKSGVFPGNYVQMIRQPSAFKPINPNVMNVRATEQPSSPSRSNSTSSTTVSSSSSSSQTSSSPTTTNNHKTSSPPMIPAPLPRTHKSSSSSVHQTSPPSVSVRSSSTHNVKKSRTVTDTTTHGVSAGANLVAIQHSLSASSNVTPPNKVAGASGETSHLAVAHQKEKKEKKEKSSKTLVKFLGGKSKKSKSSSVSAHNTVEQIPSASGDSTVAHVRSRSYPSNSQGASVDHKKSSSFDSTLSSKPSRPKPLTREKFTCIAPYPPQSEHELDLQVGDVVYVHKKREDGWFKGTLQRNGKTGLFPGSFVDKMD</sequence>
<evidence type="ECO:0000256" key="13">
    <source>
        <dbReference type="PROSITE-ProRule" id="PRU00175"/>
    </source>
</evidence>
<protein>
    <recommendedName>
        <fullName evidence="4">RING-type E3 ubiquitin transferase</fullName>
        <ecNumber evidence="4">2.3.2.27</ecNumber>
    </recommendedName>
</protein>
<feature type="region of interest" description="Disordered" evidence="15">
    <location>
        <begin position="446"/>
        <end position="537"/>
    </location>
</feature>
<feature type="domain" description="RING-type" evidence="17">
    <location>
        <begin position="12"/>
        <end position="53"/>
    </location>
</feature>
<dbReference type="InterPro" id="IPR013083">
    <property type="entry name" value="Znf_RING/FYVE/PHD"/>
</dbReference>
<feature type="compositionally biased region" description="Low complexity" evidence="15">
    <location>
        <begin position="502"/>
        <end position="521"/>
    </location>
</feature>
<evidence type="ECO:0000256" key="12">
    <source>
        <dbReference type="ARBA" id="ARBA00022843"/>
    </source>
</evidence>
<keyword evidence="6" id="KW-0808">Transferase</keyword>
<dbReference type="PANTHER" id="PTHR14167">
    <property type="entry name" value="SH3 DOMAIN-CONTAINING"/>
    <property type="match status" value="1"/>
</dbReference>
<dbReference type="PROSITE" id="PS50002">
    <property type="entry name" value="SH3"/>
    <property type="match status" value="4"/>
</dbReference>
<evidence type="ECO:0000256" key="4">
    <source>
        <dbReference type="ARBA" id="ARBA00012483"/>
    </source>
</evidence>
<feature type="domain" description="SH3" evidence="16">
    <location>
        <begin position="179"/>
        <end position="241"/>
    </location>
</feature>
<dbReference type="CTD" id="20248318"/>
<dbReference type="Gene3D" id="3.30.40.10">
    <property type="entry name" value="Zinc/RING finger domain, C3HC4 (zinc finger)"/>
    <property type="match status" value="1"/>
</dbReference>
<keyword evidence="9 13" id="KW-0863">Zinc-finger</keyword>
<feature type="compositionally biased region" description="Low complexity" evidence="15">
    <location>
        <begin position="351"/>
        <end position="369"/>
    </location>
</feature>
<dbReference type="SMART" id="SM00184">
    <property type="entry name" value="RING"/>
    <property type="match status" value="1"/>
</dbReference>
<comment type="similarity">
    <text evidence="3">Belongs to the SH3RF family.</text>
</comment>
<evidence type="ECO:0000256" key="10">
    <source>
        <dbReference type="ARBA" id="ARBA00022786"/>
    </source>
</evidence>
<dbReference type="SMART" id="SM00326">
    <property type="entry name" value="SH3"/>
    <property type="match status" value="4"/>
</dbReference>
<keyword evidence="5 14" id="KW-0728">SH3 domain</keyword>
<dbReference type="InterPro" id="IPR028502">
    <property type="entry name" value="SH3RF3_RING-HC_Zfn"/>
</dbReference>
<feature type="compositionally biased region" description="Basic and acidic residues" evidence="15">
    <location>
        <begin position="578"/>
        <end position="590"/>
    </location>
</feature>
<dbReference type="Proteomes" id="UP000030746">
    <property type="component" value="Unassembled WGS sequence"/>
</dbReference>
<dbReference type="InterPro" id="IPR017907">
    <property type="entry name" value="Znf_RING_CS"/>
</dbReference>
<feature type="compositionally biased region" description="Polar residues" evidence="15">
    <location>
        <begin position="611"/>
        <end position="625"/>
    </location>
</feature>
<comment type="catalytic activity">
    <reaction evidence="1">
        <text>S-ubiquitinyl-[E2 ubiquitin-conjugating enzyme]-L-cysteine + [acceptor protein]-L-lysine = [E2 ubiquitin-conjugating enzyme]-L-cysteine + N(6)-ubiquitinyl-[acceptor protein]-L-lysine.</text>
        <dbReference type="EC" id="2.3.2.27"/>
    </reaction>
</comment>
<dbReference type="OrthoDB" id="19092at2759"/>
<feature type="compositionally biased region" description="Low complexity" evidence="15">
    <location>
        <begin position="99"/>
        <end position="113"/>
    </location>
</feature>
<dbReference type="InterPro" id="IPR036028">
    <property type="entry name" value="SH3-like_dom_sf"/>
</dbReference>